<sequence length="587" mass="65389">MEAVMSMSDDILVPAQQGTKRTLSGSSRPKHATVSSKASTAALSTASTPAAMLQEESPITPEIFQHIDAIKHIDDKLIFELLRSARFYAGIGSGASVSAESSRRTSAVPSLCSDNRSSVASSAMFSLFSKPSNSSLRTTSTADSARLARSKSHMELRRPSTKSDRSEASSQASSLSKSRSVRHDSVTHEKPLPPVPIKTGQSLTPHVAAQSSKNYSCTFCDQTFKHRAYWLTHEEELHEQPRRWTCPDCYRSFFAEKKYRKHHYESHGCTTCGLKKDAERSLNVTERCSMQPVIEGKEGKPVRSKTCAEKSMLRVHNKKAYGCGFCVSLCRSWSERCDHVARHYETGATKSDWCFTNVVKSLLLQSELAIAWERLMSKEHGMDRTAWPAFEWDKREARDLVRSMEQNGMVHDKVKEIARNAYDLAHTQETTTADEPSTLGVPKHEQMEEPSPMSESMYLQPTPQMSEQRPHSTPVVAQQGFQQQQHHPHDPTRNTFSVVSMPEPPPAYNAAMGTQRASKEFELLSQAIDEQLASGPFVVDFDFSPAWDSMQMSPARPSAQDDIVSFTHPGAYAAFEAAHPEKGGWPL</sequence>
<reference evidence="4 5" key="1">
    <citation type="journal article" date="2021" name="Nat. Commun.">
        <title>Genetic determinants of endophytism in the Arabidopsis root mycobiome.</title>
        <authorList>
            <person name="Mesny F."/>
            <person name="Miyauchi S."/>
            <person name="Thiergart T."/>
            <person name="Pickel B."/>
            <person name="Atanasova L."/>
            <person name="Karlsson M."/>
            <person name="Huettel B."/>
            <person name="Barry K.W."/>
            <person name="Haridas S."/>
            <person name="Chen C."/>
            <person name="Bauer D."/>
            <person name="Andreopoulos W."/>
            <person name="Pangilinan J."/>
            <person name="LaButti K."/>
            <person name="Riley R."/>
            <person name="Lipzen A."/>
            <person name="Clum A."/>
            <person name="Drula E."/>
            <person name="Henrissat B."/>
            <person name="Kohler A."/>
            <person name="Grigoriev I.V."/>
            <person name="Martin F.M."/>
            <person name="Hacquard S."/>
        </authorList>
    </citation>
    <scope>NUCLEOTIDE SEQUENCE [LARGE SCALE GENOMIC DNA]</scope>
    <source>
        <strain evidence="4 5">MPI-SDFR-AT-0080</strain>
    </source>
</reference>
<feature type="domain" description="C2H2-type" evidence="3">
    <location>
        <begin position="215"/>
        <end position="243"/>
    </location>
</feature>
<dbReference type="EMBL" id="JAGTJR010000015">
    <property type="protein sequence ID" value="KAH7048482.1"/>
    <property type="molecule type" value="Genomic_DNA"/>
</dbReference>
<feature type="compositionally biased region" description="Basic and acidic residues" evidence="2">
    <location>
        <begin position="152"/>
        <end position="167"/>
    </location>
</feature>
<proteinExistence type="predicted"/>
<feature type="compositionally biased region" description="Basic and acidic residues" evidence="2">
    <location>
        <begin position="181"/>
        <end position="191"/>
    </location>
</feature>
<feature type="compositionally biased region" description="Polar residues" evidence="2">
    <location>
        <begin position="131"/>
        <end position="143"/>
    </location>
</feature>
<evidence type="ECO:0000313" key="4">
    <source>
        <dbReference type="EMBL" id="KAH7048482.1"/>
    </source>
</evidence>
<feature type="region of interest" description="Disordered" evidence="2">
    <location>
        <begin position="131"/>
        <end position="201"/>
    </location>
</feature>
<dbReference type="SMART" id="SM00355">
    <property type="entry name" value="ZnF_C2H2"/>
    <property type="match status" value="3"/>
</dbReference>
<keyword evidence="5" id="KW-1185">Reference proteome</keyword>
<feature type="region of interest" description="Disordered" evidence="2">
    <location>
        <begin position="426"/>
        <end position="492"/>
    </location>
</feature>
<dbReference type="InterPro" id="IPR013087">
    <property type="entry name" value="Znf_C2H2_type"/>
</dbReference>
<evidence type="ECO:0000259" key="3">
    <source>
        <dbReference type="PROSITE" id="PS50157"/>
    </source>
</evidence>
<evidence type="ECO:0000256" key="1">
    <source>
        <dbReference type="PROSITE-ProRule" id="PRU00042"/>
    </source>
</evidence>
<keyword evidence="1" id="KW-0479">Metal-binding</keyword>
<dbReference type="PROSITE" id="PS00028">
    <property type="entry name" value="ZINC_FINGER_C2H2_1"/>
    <property type="match status" value="2"/>
</dbReference>
<dbReference type="Gene3D" id="3.30.160.60">
    <property type="entry name" value="Classic Zinc Finger"/>
    <property type="match status" value="1"/>
</dbReference>
<comment type="caution">
    <text evidence="4">The sequence shown here is derived from an EMBL/GenBank/DDBJ whole genome shotgun (WGS) entry which is preliminary data.</text>
</comment>
<dbReference type="PROSITE" id="PS50157">
    <property type="entry name" value="ZINC_FINGER_C2H2_2"/>
    <property type="match status" value="1"/>
</dbReference>
<keyword evidence="1" id="KW-0862">Zinc</keyword>
<evidence type="ECO:0000256" key="2">
    <source>
        <dbReference type="SAM" id="MobiDB-lite"/>
    </source>
</evidence>
<accession>A0ABQ8GBK6</accession>
<feature type="compositionally biased region" description="Low complexity" evidence="2">
    <location>
        <begin position="32"/>
        <end position="41"/>
    </location>
</feature>
<gene>
    <name evidence="4" type="ORF">B0J12DRAFT_729090</name>
</gene>
<feature type="region of interest" description="Disordered" evidence="2">
    <location>
        <begin position="1"/>
        <end position="41"/>
    </location>
</feature>
<feature type="compositionally biased region" description="Polar residues" evidence="2">
    <location>
        <begin position="16"/>
        <end position="27"/>
    </location>
</feature>
<organism evidence="4 5">
    <name type="scientific">Macrophomina phaseolina</name>
    <dbReference type="NCBI Taxonomy" id="35725"/>
    <lineage>
        <taxon>Eukaryota</taxon>
        <taxon>Fungi</taxon>
        <taxon>Dikarya</taxon>
        <taxon>Ascomycota</taxon>
        <taxon>Pezizomycotina</taxon>
        <taxon>Dothideomycetes</taxon>
        <taxon>Dothideomycetes incertae sedis</taxon>
        <taxon>Botryosphaeriales</taxon>
        <taxon>Botryosphaeriaceae</taxon>
        <taxon>Macrophomina</taxon>
    </lineage>
</organism>
<name>A0ABQ8GBK6_9PEZI</name>
<protein>
    <recommendedName>
        <fullName evidence="3">C2H2-type domain-containing protein</fullName>
    </recommendedName>
</protein>
<feature type="compositionally biased region" description="Low complexity" evidence="2">
    <location>
        <begin position="168"/>
        <end position="178"/>
    </location>
</feature>
<keyword evidence="1" id="KW-0863">Zinc-finger</keyword>
<dbReference type="Proteomes" id="UP000774617">
    <property type="component" value="Unassembled WGS sequence"/>
</dbReference>
<evidence type="ECO:0000313" key="5">
    <source>
        <dbReference type="Proteomes" id="UP000774617"/>
    </source>
</evidence>